<feature type="region of interest" description="Disordered" evidence="1">
    <location>
        <begin position="35"/>
        <end position="67"/>
    </location>
</feature>
<reference evidence="3" key="1">
    <citation type="submission" date="2017-06" db="EMBL/GenBank/DDBJ databases">
        <authorList>
            <person name="Varghese N."/>
            <person name="Submissions S."/>
        </authorList>
    </citation>
    <scope>NUCLEOTIDE SEQUENCE [LARGE SCALE GENOMIC DNA]</scope>
    <source>
        <strain evidence="3">DSM 44485</strain>
    </source>
</reference>
<organism evidence="2 3">
    <name type="scientific">Actinomadura mexicana</name>
    <dbReference type="NCBI Taxonomy" id="134959"/>
    <lineage>
        <taxon>Bacteria</taxon>
        <taxon>Bacillati</taxon>
        <taxon>Actinomycetota</taxon>
        <taxon>Actinomycetes</taxon>
        <taxon>Streptosporangiales</taxon>
        <taxon>Thermomonosporaceae</taxon>
        <taxon>Actinomadura</taxon>
    </lineage>
</organism>
<evidence type="ECO:0000313" key="3">
    <source>
        <dbReference type="Proteomes" id="UP000198420"/>
    </source>
</evidence>
<protein>
    <submittedName>
        <fullName evidence="2">Uncharacterized protein</fullName>
    </submittedName>
</protein>
<sequence>MTAVPTPITDGRALVDRAMRASAERLDPWTRRVDGVRPVRRHPRRRRADGAVGEPAPGPAAGRHLDDSGIDDAVAAEFRDIALFVTSRDH</sequence>
<accession>A0A238V209</accession>
<feature type="compositionally biased region" description="Basic residues" evidence="1">
    <location>
        <begin position="38"/>
        <end position="47"/>
    </location>
</feature>
<dbReference type="AlphaFoldDB" id="A0A238V209"/>
<evidence type="ECO:0000256" key="1">
    <source>
        <dbReference type="SAM" id="MobiDB-lite"/>
    </source>
</evidence>
<keyword evidence="3" id="KW-1185">Reference proteome</keyword>
<dbReference type="RefSeq" id="WP_089310120.1">
    <property type="nucleotide sequence ID" value="NZ_FZNP01000001.1"/>
</dbReference>
<name>A0A238V209_9ACTN</name>
<evidence type="ECO:0000313" key="2">
    <source>
        <dbReference type="EMBL" id="SNR28181.1"/>
    </source>
</evidence>
<feature type="compositionally biased region" description="Low complexity" evidence="1">
    <location>
        <begin position="50"/>
        <end position="62"/>
    </location>
</feature>
<proteinExistence type="predicted"/>
<gene>
    <name evidence="2" type="ORF">SAMN06265355_101776</name>
</gene>
<dbReference type="EMBL" id="FZNP01000001">
    <property type="protein sequence ID" value="SNR28181.1"/>
    <property type="molecule type" value="Genomic_DNA"/>
</dbReference>
<dbReference type="Proteomes" id="UP000198420">
    <property type="component" value="Unassembled WGS sequence"/>
</dbReference>